<keyword evidence="2" id="KW-0812">Transmembrane</keyword>
<dbReference type="RefSeq" id="WP_182536140.1">
    <property type="nucleotide sequence ID" value="NZ_JACGXA010000001.1"/>
</dbReference>
<sequence length="223" mass="23444">MSELDEFDRDDALLARLRAIDPASALPPADPSRVARLLEDTMATDRTEDLHNDVHHYEPPETREDGTHGRGLLTWIVAAAAVVLIAGVGVFGFLRHDSGNEVPSAGGDPTVTQLSAPAATSGKCMVPSARILSTQAIAFDGTVTDISADLVTLVPTHFYAGDATDLVKVEADPEVMQALVGAVKFQDGGRYLVSATDGRVTVCGLSGPYDARLAALYAEAFPG</sequence>
<evidence type="ECO:0000313" key="3">
    <source>
        <dbReference type="EMBL" id="MBA8801972.1"/>
    </source>
</evidence>
<dbReference type="EMBL" id="JACGXA010000001">
    <property type="protein sequence ID" value="MBA8801972.1"/>
    <property type="molecule type" value="Genomic_DNA"/>
</dbReference>
<evidence type="ECO:0000313" key="4">
    <source>
        <dbReference type="Proteomes" id="UP000580910"/>
    </source>
</evidence>
<evidence type="ECO:0000256" key="1">
    <source>
        <dbReference type="SAM" id="MobiDB-lite"/>
    </source>
</evidence>
<feature type="region of interest" description="Disordered" evidence="1">
    <location>
        <begin position="45"/>
        <end position="67"/>
    </location>
</feature>
<feature type="transmembrane region" description="Helical" evidence="2">
    <location>
        <begin position="72"/>
        <end position="94"/>
    </location>
</feature>
<dbReference type="Proteomes" id="UP000580910">
    <property type="component" value="Unassembled WGS sequence"/>
</dbReference>
<organism evidence="3 4">
    <name type="scientific">Nocardioides ginsengisegetis</name>
    <dbReference type="NCBI Taxonomy" id="661491"/>
    <lineage>
        <taxon>Bacteria</taxon>
        <taxon>Bacillati</taxon>
        <taxon>Actinomycetota</taxon>
        <taxon>Actinomycetes</taxon>
        <taxon>Propionibacteriales</taxon>
        <taxon>Nocardioidaceae</taxon>
        <taxon>Nocardioides</taxon>
    </lineage>
</organism>
<accession>A0A7W3P808</accession>
<reference evidence="3 4" key="1">
    <citation type="submission" date="2020-07" db="EMBL/GenBank/DDBJ databases">
        <title>Sequencing the genomes of 1000 actinobacteria strains.</title>
        <authorList>
            <person name="Klenk H.-P."/>
        </authorList>
    </citation>
    <scope>NUCLEOTIDE SEQUENCE [LARGE SCALE GENOMIC DNA]</scope>
    <source>
        <strain evidence="3 4">DSM 21349</strain>
    </source>
</reference>
<name>A0A7W3P808_9ACTN</name>
<proteinExistence type="predicted"/>
<gene>
    <name evidence="3" type="ORF">FB382_000263</name>
</gene>
<keyword evidence="2" id="KW-1133">Transmembrane helix</keyword>
<protein>
    <submittedName>
        <fullName evidence="3">Uncharacterized protein</fullName>
    </submittedName>
</protein>
<evidence type="ECO:0000256" key="2">
    <source>
        <dbReference type="SAM" id="Phobius"/>
    </source>
</evidence>
<comment type="caution">
    <text evidence="3">The sequence shown here is derived from an EMBL/GenBank/DDBJ whole genome shotgun (WGS) entry which is preliminary data.</text>
</comment>
<keyword evidence="2" id="KW-0472">Membrane</keyword>
<dbReference type="AlphaFoldDB" id="A0A7W3P808"/>
<keyword evidence="4" id="KW-1185">Reference proteome</keyword>